<gene>
    <name evidence="1" type="ORF">GCM10025855_17370</name>
</gene>
<evidence type="ECO:0000313" key="1">
    <source>
        <dbReference type="EMBL" id="GMA82204.1"/>
    </source>
</evidence>
<dbReference type="Proteomes" id="UP001157046">
    <property type="component" value="Unassembled WGS sequence"/>
</dbReference>
<protein>
    <submittedName>
        <fullName evidence="1">Uncharacterized protein</fullName>
    </submittedName>
</protein>
<dbReference type="RefSeq" id="WP_284306868.1">
    <property type="nucleotide sequence ID" value="NZ_BSUY01000001.1"/>
</dbReference>
<evidence type="ECO:0000313" key="2">
    <source>
        <dbReference type="Proteomes" id="UP001157046"/>
    </source>
</evidence>
<organism evidence="1 2">
    <name type="scientific">Shewanella glacialipiscicola</name>
    <dbReference type="NCBI Taxonomy" id="614069"/>
    <lineage>
        <taxon>Bacteria</taxon>
        <taxon>Pseudomonadati</taxon>
        <taxon>Pseudomonadota</taxon>
        <taxon>Gammaproteobacteria</taxon>
        <taxon>Alteromonadales</taxon>
        <taxon>Shewanellaceae</taxon>
        <taxon>Shewanella</taxon>
    </lineage>
</organism>
<keyword evidence="2" id="KW-1185">Reference proteome</keyword>
<accession>A0ABQ6J4N5</accession>
<reference evidence="2" key="1">
    <citation type="journal article" date="2019" name="Int. J. Syst. Evol. Microbiol.">
        <title>The Global Catalogue of Microorganisms (GCM) 10K type strain sequencing project: providing services to taxonomists for standard genome sequencing and annotation.</title>
        <authorList>
            <consortium name="The Broad Institute Genomics Platform"/>
            <consortium name="The Broad Institute Genome Sequencing Center for Infectious Disease"/>
            <person name="Wu L."/>
            <person name="Ma J."/>
        </authorList>
    </citation>
    <scope>NUCLEOTIDE SEQUENCE [LARGE SCALE GENOMIC DNA]</scope>
    <source>
        <strain evidence="2">NBRC 102030</strain>
    </source>
</reference>
<proteinExistence type="predicted"/>
<sequence length="179" mass="20450">MSVIRSVAAQWNKAEFAHKLEIYLSQDSAINDFFVGVTNRTTLCTLIAAMVELPAEINNKDFKIDQNQVFDYFFQCFYLLFIKEIEHHTLTQAEQLILSIAVYFANKINKQKSCSDITHIQKSSYIITAMSRLESIRKKTVHHAKIWGVIKSVSCLARNIGFQLNFVASHNDSVQACKP</sequence>
<dbReference type="EMBL" id="BSUY01000001">
    <property type="protein sequence ID" value="GMA82204.1"/>
    <property type="molecule type" value="Genomic_DNA"/>
</dbReference>
<name>A0ABQ6J4N5_9GAMM</name>
<comment type="caution">
    <text evidence="1">The sequence shown here is derived from an EMBL/GenBank/DDBJ whole genome shotgun (WGS) entry which is preliminary data.</text>
</comment>